<sequence length="826" mass="94937">MSGKVLFSDDSDDENACNLKINKQYADKYEAYRRSEELKSLKELGKEVEKYDTDSSEISSSDELANPSSQSMEYVAQILEAVKSGKGKELARDPKFWKKNPLVTHQKKQVKKKIKSKTKKNGSGADEEPFTVENIQREYVEHMDQGAEDSEDENIPMEAPAILKQKICFDESDEDEELIKVPEETPQPVKVKKVKQPKKAELKERLSKALLKPNMTEDEKWMANYLLEQHKELECDDEAPCPGSDSDSDSSDDSDTEQPDDEEEQLNIRDTLAKFAAEAEPHRPTTYPYQLRGTARVRDTSTHDKKVAYAARRKLAKEEFMRREQEALRIKKDLLVQRLEAIKKTSGQQTLAFDDKELDEDFDPAEHDRKMALMYDHEDDAGTDVQKPKFEYDEYIGERSGVLHGRGDVLHGRGDVLHGRGDVLHGGILDVATSTHIEGPRIKEEKKRRRKKAGLVEALRRDKPVFDGTQHNFDEYFDEYYAGHCEDVIAGDIKCRFKYRTVEPNDYGLSFEDIVMAEGQELKRWNGLANILRYDRTQEQERRERAYFRRNRKSVKHMAKVFPSLYTYSPEEAEAEKGEKDEETKKMDKNFAKKMRKEKKKKEAAEEGGVATADNKSKCPDMAEQNQEEGVNKEQEGMTNDRLHSGERLNHGDGLKTGDAHVGNVSTDATNAPTSRPKHVTLSRPQTSVKARLDLDRRELDPLASSKTAQSSRLIVGDGLSTVLKLDASRLAAYSFSDPTRLQKFALYKEKMIELGHDPDQVIDMEKKRKRRRMEEKMEKRGGVVMCEQEREMKREEKKQKRRLAIQRQIEERKRLAALKKAQKSD</sequence>
<evidence type="ECO:0000313" key="5">
    <source>
        <dbReference type="Proteomes" id="UP000694843"/>
    </source>
</evidence>
<feature type="compositionally biased region" description="Basic residues" evidence="3">
    <location>
        <begin position="105"/>
        <end position="120"/>
    </location>
</feature>
<feature type="compositionally biased region" description="Basic and acidic residues" evidence="3">
    <location>
        <begin position="768"/>
        <end position="799"/>
    </location>
</feature>
<evidence type="ECO:0000256" key="2">
    <source>
        <dbReference type="ARBA" id="ARBA00017294"/>
    </source>
</evidence>
<dbReference type="Pfam" id="PF12936">
    <property type="entry name" value="Kri1_C"/>
    <property type="match status" value="1"/>
</dbReference>
<accession>A0A8B7PL60</accession>
<dbReference type="OrthoDB" id="10252032at2759"/>
<feature type="region of interest" description="Disordered" evidence="3">
    <location>
        <begin position="594"/>
        <end position="694"/>
    </location>
</feature>
<dbReference type="InterPro" id="IPR018034">
    <property type="entry name" value="Kri1"/>
</dbReference>
<proteinExistence type="inferred from homology"/>
<dbReference type="PANTHER" id="PTHR14490">
    <property type="entry name" value="ZINC FINGER, ZZ TYPE"/>
    <property type="match status" value="1"/>
</dbReference>
<dbReference type="InterPro" id="IPR024626">
    <property type="entry name" value="Kri1-like_C"/>
</dbReference>
<dbReference type="GO" id="GO:0005730">
    <property type="term" value="C:nucleolus"/>
    <property type="evidence" value="ECO:0007669"/>
    <property type="project" value="TreeGrafter"/>
</dbReference>
<keyword evidence="5" id="KW-1185">Reference proteome</keyword>
<gene>
    <name evidence="6" type="primary">LOC108682285</name>
</gene>
<protein>
    <recommendedName>
        <fullName evidence="2">Protein KRI1 homolog</fullName>
    </recommendedName>
</protein>
<feature type="compositionally biased region" description="Basic and acidic residues" evidence="3">
    <location>
        <begin position="630"/>
        <end position="659"/>
    </location>
</feature>
<dbReference type="KEGG" id="hazt:108682285"/>
<name>A0A8B7PL60_HYAAZ</name>
<evidence type="ECO:0000256" key="1">
    <source>
        <dbReference type="ARBA" id="ARBA00007473"/>
    </source>
</evidence>
<reference evidence="6" key="1">
    <citation type="submission" date="2025-08" db="UniProtKB">
        <authorList>
            <consortium name="RefSeq"/>
        </authorList>
    </citation>
    <scope>IDENTIFICATION</scope>
    <source>
        <tissue evidence="6">Whole organism</tissue>
    </source>
</reference>
<dbReference type="Pfam" id="PF05178">
    <property type="entry name" value="Kri1"/>
    <property type="match status" value="1"/>
</dbReference>
<evidence type="ECO:0000259" key="4">
    <source>
        <dbReference type="Pfam" id="PF12936"/>
    </source>
</evidence>
<feature type="region of interest" description="Disordered" evidence="3">
    <location>
        <begin position="233"/>
        <end position="266"/>
    </location>
</feature>
<comment type="similarity">
    <text evidence="1">Belongs to the KRI1 family.</text>
</comment>
<dbReference type="PANTHER" id="PTHR14490:SF5">
    <property type="entry name" value="PROTEIN KRI1 HOMOLOG"/>
    <property type="match status" value="1"/>
</dbReference>
<evidence type="ECO:0000256" key="3">
    <source>
        <dbReference type="SAM" id="MobiDB-lite"/>
    </source>
</evidence>
<dbReference type="Proteomes" id="UP000694843">
    <property type="component" value="Unplaced"/>
</dbReference>
<feature type="region of interest" description="Disordered" evidence="3">
    <location>
        <begin position="768"/>
        <end position="803"/>
    </location>
</feature>
<feature type="region of interest" description="Disordered" evidence="3">
    <location>
        <begin position="179"/>
        <end position="198"/>
    </location>
</feature>
<feature type="compositionally biased region" description="Acidic residues" evidence="3">
    <location>
        <begin position="246"/>
        <end position="265"/>
    </location>
</feature>
<feature type="region of interest" description="Disordered" evidence="3">
    <location>
        <begin position="94"/>
        <end position="132"/>
    </location>
</feature>
<dbReference type="GO" id="GO:0030686">
    <property type="term" value="C:90S preribosome"/>
    <property type="evidence" value="ECO:0007669"/>
    <property type="project" value="TreeGrafter"/>
</dbReference>
<dbReference type="GO" id="GO:0000447">
    <property type="term" value="P:endonucleolytic cleavage in ITS1 to separate SSU-rRNA from 5.8S rRNA and LSU-rRNA from tricistronic rRNA transcript (SSU-rRNA, 5.8S rRNA, LSU-rRNA)"/>
    <property type="evidence" value="ECO:0007669"/>
    <property type="project" value="TreeGrafter"/>
</dbReference>
<dbReference type="RefSeq" id="XP_018026913.1">
    <property type="nucleotide sequence ID" value="XM_018171424.2"/>
</dbReference>
<evidence type="ECO:0000313" key="6">
    <source>
        <dbReference type="RefSeq" id="XP_018026913.1"/>
    </source>
</evidence>
<dbReference type="OMA" id="HCEDDNF"/>
<dbReference type="GeneID" id="108682285"/>
<feature type="domain" description="Kri1-like C-terminal" evidence="4">
    <location>
        <begin position="472"/>
        <end position="553"/>
    </location>
</feature>
<dbReference type="AlphaFoldDB" id="A0A8B7PL60"/>
<organism evidence="5 6">
    <name type="scientific">Hyalella azteca</name>
    <name type="common">Amphipod</name>
    <dbReference type="NCBI Taxonomy" id="294128"/>
    <lineage>
        <taxon>Eukaryota</taxon>
        <taxon>Metazoa</taxon>
        <taxon>Ecdysozoa</taxon>
        <taxon>Arthropoda</taxon>
        <taxon>Crustacea</taxon>
        <taxon>Multicrustacea</taxon>
        <taxon>Malacostraca</taxon>
        <taxon>Eumalacostraca</taxon>
        <taxon>Peracarida</taxon>
        <taxon>Amphipoda</taxon>
        <taxon>Senticaudata</taxon>
        <taxon>Talitrida</taxon>
        <taxon>Talitroidea</taxon>
        <taxon>Hyalellidae</taxon>
        <taxon>Hyalella</taxon>
    </lineage>
</organism>
<feature type="compositionally biased region" description="Polar residues" evidence="3">
    <location>
        <begin position="664"/>
        <end position="674"/>
    </location>
</feature>
<feature type="region of interest" description="Disordered" evidence="3">
    <location>
        <begin position="48"/>
        <end position="69"/>
    </location>
</feature>